<dbReference type="Proteomes" id="UP000837857">
    <property type="component" value="Chromosome 15"/>
</dbReference>
<proteinExistence type="predicted"/>
<name>A0ABN8HXK6_9NEOP</name>
<gene>
    <name evidence="2" type="ORF">IPOD504_LOCUS4189</name>
</gene>
<accession>A0ABN8HXK6</accession>
<keyword evidence="3" id="KW-1185">Reference proteome</keyword>
<evidence type="ECO:0000313" key="3">
    <source>
        <dbReference type="Proteomes" id="UP000837857"/>
    </source>
</evidence>
<sequence>MLIVEKGGVSPQEAAKTKRLGKSRANETRPSLPRRPMSPRRRPTSNAPRGRGDSEVFCERNLITARLMTPADLFHASAGIVSVFRAFVVRNPIAVASFEIRSDRYDSER</sequence>
<organism evidence="2 3">
    <name type="scientific">Iphiclides podalirius</name>
    <name type="common">scarce swallowtail</name>
    <dbReference type="NCBI Taxonomy" id="110791"/>
    <lineage>
        <taxon>Eukaryota</taxon>
        <taxon>Metazoa</taxon>
        <taxon>Ecdysozoa</taxon>
        <taxon>Arthropoda</taxon>
        <taxon>Hexapoda</taxon>
        <taxon>Insecta</taxon>
        <taxon>Pterygota</taxon>
        <taxon>Neoptera</taxon>
        <taxon>Endopterygota</taxon>
        <taxon>Lepidoptera</taxon>
        <taxon>Glossata</taxon>
        <taxon>Ditrysia</taxon>
        <taxon>Papilionoidea</taxon>
        <taxon>Papilionidae</taxon>
        <taxon>Papilioninae</taxon>
        <taxon>Iphiclides</taxon>
    </lineage>
</organism>
<protein>
    <submittedName>
        <fullName evidence="2">Uncharacterized protein</fullName>
    </submittedName>
</protein>
<evidence type="ECO:0000313" key="2">
    <source>
        <dbReference type="EMBL" id="CAH2043194.1"/>
    </source>
</evidence>
<dbReference type="EMBL" id="OW152827">
    <property type="protein sequence ID" value="CAH2043194.1"/>
    <property type="molecule type" value="Genomic_DNA"/>
</dbReference>
<reference evidence="2" key="1">
    <citation type="submission" date="2022-03" db="EMBL/GenBank/DDBJ databases">
        <authorList>
            <person name="Martin H S."/>
        </authorList>
    </citation>
    <scope>NUCLEOTIDE SEQUENCE</scope>
</reference>
<feature type="region of interest" description="Disordered" evidence="1">
    <location>
        <begin position="1"/>
        <end position="53"/>
    </location>
</feature>
<feature type="non-terminal residue" evidence="2">
    <location>
        <position position="109"/>
    </location>
</feature>
<evidence type="ECO:0000256" key="1">
    <source>
        <dbReference type="SAM" id="MobiDB-lite"/>
    </source>
</evidence>